<comment type="caution">
    <text evidence="1">The sequence shown here is derived from an EMBL/GenBank/DDBJ whole genome shotgun (WGS) entry which is preliminary data.</text>
</comment>
<dbReference type="Gene3D" id="3.40.50.720">
    <property type="entry name" value="NAD(P)-binding Rossmann-like Domain"/>
    <property type="match status" value="1"/>
</dbReference>
<dbReference type="SUPFAM" id="SSF51735">
    <property type="entry name" value="NAD(P)-binding Rossmann-fold domains"/>
    <property type="match status" value="1"/>
</dbReference>
<dbReference type="AlphaFoldDB" id="A0A7W6BQI3"/>
<sequence>MAKNSAQREERDKEDRVLLKDKVILVSGVGPGMGQALARIAAREGASVVLGARNETFLAQVRDEIVGEGGKAIACPCDISDAAQCEAMAHAAADAFGGRIHGLVNSAYHHGDWTFVENSDPVDFARAFDVNCLGALRLTQACIPYLRDGGAVVNISTMATVRPFGTPHGMEMGYAVAKAGLNTLGKYMAADLGRHGIRVNTCRMGWIHGAPVEGHIQSQVDAGLDRDEVVRAITADIPIGIIPPEDDCARAVLMLLSDYSRVVSGATLDINGGHWMTP</sequence>
<dbReference type="InterPro" id="IPR036291">
    <property type="entry name" value="NAD(P)-bd_dom_sf"/>
</dbReference>
<evidence type="ECO:0000313" key="2">
    <source>
        <dbReference type="Proteomes" id="UP000571950"/>
    </source>
</evidence>
<reference evidence="1 2" key="1">
    <citation type="submission" date="2020-08" db="EMBL/GenBank/DDBJ databases">
        <title>Genomic Encyclopedia of Type Strains, Phase IV (KMG-IV): sequencing the most valuable type-strain genomes for metagenomic binning, comparative biology and taxonomic classification.</title>
        <authorList>
            <person name="Goeker M."/>
        </authorList>
    </citation>
    <scope>NUCLEOTIDE SEQUENCE [LARGE SCALE GENOMIC DNA]</scope>
    <source>
        <strain evidence="1 2">DSM 26189</strain>
    </source>
</reference>
<dbReference type="CDD" id="cd05233">
    <property type="entry name" value="SDR_c"/>
    <property type="match status" value="1"/>
</dbReference>
<gene>
    <name evidence="1" type="ORF">GGR43_002626</name>
</gene>
<dbReference type="PANTHER" id="PTHR43975:SF2">
    <property type="entry name" value="EG:BACR7A4.14 PROTEIN-RELATED"/>
    <property type="match status" value="1"/>
</dbReference>
<proteinExistence type="predicted"/>
<dbReference type="RefSeq" id="WP_223177446.1">
    <property type="nucleotide sequence ID" value="NZ_BSPS01000104.1"/>
</dbReference>
<dbReference type="InterPro" id="IPR002347">
    <property type="entry name" value="SDR_fam"/>
</dbReference>
<evidence type="ECO:0000313" key="1">
    <source>
        <dbReference type="EMBL" id="MBB3926903.1"/>
    </source>
</evidence>
<dbReference type="PRINTS" id="PR00081">
    <property type="entry name" value="GDHRDH"/>
</dbReference>
<dbReference type="Proteomes" id="UP000571950">
    <property type="component" value="Unassembled WGS sequence"/>
</dbReference>
<organism evidence="1 2">
    <name type="scientific">Sphingobium jiangsuense</name>
    <dbReference type="NCBI Taxonomy" id="870476"/>
    <lineage>
        <taxon>Bacteria</taxon>
        <taxon>Pseudomonadati</taxon>
        <taxon>Pseudomonadota</taxon>
        <taxon>Alphaproteobacteria</taxon>
        <taxon>Sphingomonadales</taxon>
        <taxon>Sphingomonadaceae</taxon>
        <taxon>Sphingobium</taxon>
    </lineage>
</organism>
<dbReference type="Pfam" id="PF13561">
    <property type="entry name" value="adh_short_C2"/>
    <property type="match status" value="1"/>
</dbReference>
<dbReference type="PANTHER" id="PTHR43975">
    <property type="entry name" value="ZGC:101858"/>
    <property type="match status" value="1"/>
</dbReference>
<dbReference type="EMBL" id="JACIDT010000009">
    <property type="protein sequence ID" value="MBB3926903.1"/>
    <property type="molecule type" value="Genomic_DNA"/>
</dbReference>
<protein>
    <submittedName>
        <fullName evidence="1">NAD(P)-dependent dehydrogenase (Short-subunit alcohol dehydrogenase family)</fullName>
    </submittedName>
</protein>
<name>A0A7W6BQI3_9SPHN</name>
<keyword evidence="2" id="KW-1185">Reference proteome</keyword>
<accession>A0A7W6BQI3</accession>